<dbReference type="Proteomes" id="UP000799755">
    <property type="component" value="Unassembled WGS sequence"/>
</dbReference>
<protein>
    <submittedName>
        <fullName evidence="1">Uncharacterized protein</fullName>
    </submittedName>
</protein>
<evidence type="ECO:0000313" key="1">
    <source>
        <dbReference type="EMBL" id="KAF2477741.1"/>
    </source>
</evidence>
<evidence type="ECO:0000313" key="2">
    <source>
        <dbReference type="Proteomes" id="UP000799755"/>
    </source>
</evidence>
<accession>A0ACB6RGZ1</accession>
<name>A0ACB6RGZ1_9PLEO</name>
<sequence length="391" mass="42948">MAPKGGKGGGGGGGKSGGGISASCPGAFKMSYLSTPIPFFVSYCVFFLVILFIMIGIGKVKKNYPQSRKLLGGVYGVAQLCFLIGYALIIIATMLKECATTDYSSYFSWQIAFGIFFRLGYFILLVVFFWGVNSHLAVPLGGTPTYYKIISGVVLGFIGILTVAVTGLSAYNSWTATDAGSNAESVISPFKGLLVAYLVFFLLSIFAGFALMVVSISQMRSKGIPTHGLMGWAGFATFCMFIWVLFYLVEAIAAVMDKYFDQGKAWDQQRTYQAFEYIEDLFQALSFIAILCIAKHRAFANPAAAVPQPMYNAAPTYQSVPQQPEYQKEAVAQQQHVYQHQQMPNAQNQQYQYLNPATGQPYYYQQQQQQQPVYSNAVPMSAPSPEVTNSK</sequence>
<reference evidence="1" key="1">
    <citation type="journal article" date="2020" name="Stud. Mycol.">
        <title>101 Dothideomycetes genomes: a test case for predicting lifestyles and emergence of pathogens.</title>
        <authorList>
            <person name="Haridas S."/>
            <person name="Albert R."/>
            <person name="Binder M."/>
            <person name="Bloem J."/>
            <person name="Labutti K."/>
            <person name="Salamov A."/>
            <person name="Andreopoulos B."/>
            <person name="Baker S."/>
            <person name="Barry K."/>
            <person name="Bills G."/>
            <person name="Bluhm B."/>
            <person name="Cannon C."/>
            <person name="Castanera R."/>
            <person name="Culley D."/>
            <person name="Daum C."/>
            <person name="Ezra D."/>
            <person name="Gonzalez J."/>
            <person name="Henrissat B."/>
            <person name="Kuo A."/>
            <person name="Liang C."/>
            <person name="Lipzen A."/>
            <person name="Lutzoni F."/>
            <person name="Magnuson J."/>
            <person name="Mondo S."/>
            <person name="Nolan M."/>
            <person name="Ohm R."/>
            <person name="Pangilinan J."/>
            <person name="Park H.-J."/>
            <person name="Ramirez L."/>
            <person name="Alfaro M."/>
            <person name="Sun H."/>
            <person name="Tritt A."/>
            <person name="Yoshinaga Y."/>
            <person name="Zwiers L.-H."/>
            <person name="Turgeon B."/>
            <person name="Goodwin S."/>
            <person name="Spatafora J."/>
            <person name="Crous P."/>
            <person name="Grigoriev I."/>
        </authorList>
    </citation>
    <scope>NUCLEOTIDE SEQUENCE</scope>
    <source>
        <strain evidence="1">ATCC 200398</strain>
    </source>
</reference>
<organism evidence="1 2">
    <name type="scientific">Lindgomyces ingoldianus</name>
    <dbReference type="NCBI Taxonomy" id="673940"/>
    <lineage>
        <taxon>Eukaryota</taxon>
        <taxon>Fungi</taxon>
        <taxon>Dikarya</taxon>
        <taxon>Ascomycota</taxon>
        <taxon>Pezizomycotina</taxon>
        <taxon>Dothideomycetes</taxon>
        <taxon>Pleosporomycetidae</taxon>
        <taxon>Pleosporales</taxon>
        <taxon>Lindgomycetaceae</taxon>
        <taxon>Lindgomyces</taxon>
    </lineage>
</organism>
<comment type="caution">
    <text evidence="1">The sequence shown here is derived from an EMBL/GenBank/DDBJ whole genome shotgun (WGS) entry which is preliminary data.</text>
</comment>
<dbReference type="EMBL" id="MU003492">
    <property type="protein sequence ID" value="KAF2477741.1"/>
    <property type="molecule type" value="Genomic_DNA"/>
</dbReference>
<gene>
    <name evidence="1" type="ORF">BDR25DRAFT_308617</name>
</gene>
<proteinExistence type="predicted"/>
<keyword evidence="2" id="KW-1185">Reference proteome</keyword>